<dbReference type="EMBL" id="KI658624">
    <property type="protein sequence ID" value="ETN81778.1"/>
    <property type="molecule type" value="Genomic_DNA"/>
</dbReference>
<dbReference type="Proteomes" id="UP000053676">
    <property type="component" value="Unassembled WGS sequence"/>
</dbReference>
<proteinExistence type="predicted"/>
<sequence>MNFLTFLSVATLAVAFPHQTSNNNGFPQLDGQDVSEVRDFRNPNESFTGQEGRDGFRTQSGSSQGGPLLLGIKHDSELRTFSQGSSNGGWRQVGQDQQNGGIGSLSEGGQRPMNNGRQKGEQRQQNGRFPPIGQGAVSDGFLGQYSQNGQRSPSFGQGTQISGLPQKQRGQNQGFPQFPFGGQVLQNGQRPTVNK</sequence>
<feature type="compositionally biased region" description="Low complexity" evidence="1">
    <location>
        <begin position="59"/>
        <end position="71"/>
    </location>
</feature>
<evidence type="ECO:0000256" key="2">
    <source>
        <dbReference type="SAM" id="SignalP"/>
    </source>
</evidence>
<accession>W2TJ35</accession>
<organism evidence="3 4">
    <name type="scientific">Necator americanus</name>
    <name type="common">Human hookworm</name>
    <dbReference type="NCBI Taxonomy" id="51031"/>
    <lineage>
        <taxon>Eukaryota</taxon>
        <taxon>Metazoa</taxon>
        <taxon>Ecdysozoa</taxon>
        <taxon>Nematoda</taxon>
        <taxon>Chromadorea</taxon>
        <taxon>Rhabditida</taxon>
        <taxon>Rhabditina</taxon>
        <taxon>Rhabditomorpha</taxon>
        <taxon>Strongyloidea</taxon>
        <taxon>Ancylostomatidae</taxon>
        <taxon>Bunostominae</taxon>
        <taxon>Necator</taxon>
    </lineage>
</organism>
<dbReference type="KEGG" id="nai:NECAME_02068"/>
<reference evidence="4" key="1">
    <citation type="journal article" date="2014" name="Nat. Genet.">
        <title>Genome of the human hookworm Necator americanus.</title>
        <authorList>
            <person name="Tang Y.T."/>
            <person name="Gao X."/>
            <person name="Rosa B.A."/>
            <person name="Abubucker S."/>
            <person name="Hallsworth-Pepin K."/>
            <person name="Martin J."/>
            <person name="Tyagi R."/>
            <person name="Heizer E."/>
            <person name="Zhang X."/>
            <person name="Bhonagiri-Palsikar V."/>
            <person name="Minx P."/>
            <person name="Warren W.C."/>
            <person name="Wang Q."/>
            <person name="Zhan B."/>
            <person name="Hotez P.J."/>
            <person name="Sternberg P.W."/>
            <person name="Dougall A."/>
            <person name="Gaze S.T."/>
            <person name="Mulvenna J."/>
            <person name="Sotillo J."/>
            <person name="Ranganathan S."/>
            <person name="Rabelo E.M."/>
            <person name="Wilson R.K."/>
            <person name="Felgner P.L."/>
            <person name="Bethony J."/>
            <person name="Hawdon J.M."/>
            <person name="Gasser R.B."/>
            <person name="Loukas A."/>
            <person name="Mitreva M."/>
        </authorList>
    </citation>
    <scope>NUCLEOTIDE SEQUENCE [LARGE SCALE GENOMIC DNA]</scope>
</reference>
<keyword evidence="4" id="KW-1185">Reference proteome</keyword>
<dbReference type="CTD" id="25342108"/>
<evidence type="ECO:0000313" key="4">
    <source>
        <dbReference type="Proteomes" id="UP000053676"/>
    </source>
</evidence>
<dbReference type="GeneID" id="25342108"/>
<dbReference type="AlphaFoldDB" id="W2TJ35"/>
<name>W2TJ35_NECAM</name>
<keyword evidence="2" id="KW-0732">Signal</keyword>
<protein>
    <submittedName>
        <fullName evidence="3">Uncharacterized protein</fullName>
    </submittedName>
</protein>
<feature type="compositionally biased region" description="Polar residues" evidence="1">
    <location>
        <begin position="112"/>
        <end position="127"/>
    </location>
</feature>
<feature type="compositionally biased region" description="Polar residues" evidence="1">
    <location>
        <begin position="79"/>
        <end position="99"/>
    </location>
</feature>
<evidence type="ECO:0000313" key="3">
    <source>
        <dbReference type="EMBL" id="ETN81778.1"/>
    </source>
</evidence>
<evidence type="ECO:0000256" key="1">
    <source>
        <dbReference type="SAM" id="MobiDB-lite"/>
    </source>
</evidence>
<feature type="compositionally biased region" description="Polar residues" evidence="1">
    <location>
        <begin position="184"/>
        <end position="195"/>
    </location>
</feature>
<feature type="signal peptide" evidence="2">
    <location>
        <begin position="1"/>
        <end position="15"/>
    </location>
</feature>
<feature type="region of interest" description="Disordered" evidence="1">
    <location>
        <begin position="40"/>
        <end position="195"/>
    </location>
</feature>
<feature type="chain" id="PRO_5012384429" evidence="2">
    <location>
        <begin position="16"/>
        <end position="195"/>
    </location>
</feature>
<gene>
    <name evidence="3" type="ORF">NECAME_02068</name>
</gene>
<feature type="compositionally biased region" description="Polar residues" evidence="1">
    <location>
        <begin position="144"/>
        <end position="175"/>
    </location>
</feature>